<dbReference type="Proteomes" id="UP000188184">
    <property type="component" value="Chromosome"/>
</dbReference>
<evidence type="ECO:0000256" key="4">
    <source>
        <dbReference type="ARBA" id="ARBA00022692"/>
    </source>
</evidence>
<feature type="transmembrane region" description="Helical" evidence="7">
    <location>
        <begin position="119"/>
        <end position="140"/>
    </location>
</feature>
<protein>
    <submittedName>
        <fullName evidence="8">MATE family efflux transporter</fullName>
    </submittedName>
</protein>
<keyword evidence="6 7" id="KW-0472">Membrane</keyword>
<accession>A0A1Q2L3K8</accession>
<feature type="transmembrane region" description="Helical" evidence="7">
    <location>
        <begin position="77"/>
        <end position="99"/>
    </location>
</feature>
<dbReference type="PANTHER" id="PTHR42925:SF1">
    <property type="entry name" value="VIRULENCE FACTOR MVIN"/>
    <property type="match status" value="1"/>
</dbReference>
<evidence type="ECO:0000256" key="6">
    <source>
        <dbReference type="ARBA" id="ARBA00023136"/>
    </source>
</evidence>
<dbReference type="GO" id="GO:0042910">
    <property type="term" value="F:xenobiotic transmembrane transporter activity"/>
    <property type="evidence" value="ECO:0007669"/>
    <property type="project" value="InterPro"/>
</dbReference>
<evidence type="ECO:0000256" key="2">
    <source>
        <dbReference type="ARBA" id="ARBA00022448"/>
    </source>
</evidence>
<sequence>MAALAVPIFVELALAMLMGNVDTLMLSQFSDKAVAAVGIANQVIFLLIVMFGFIVTGTTVLMSQALGAGNKQRANEIAAISLAANLAIGLLLSGIVFLFQEQILALMNVTGQVAADASSYLVFVGSFMFIQAILVTISAILRSHSFTKDAMYANIGMNVIGIVLNYIVLFEPFGLPSYGVAGVAIATTVSRVLGLIALIVLMKKRIKEPMGLMKVFKMPKEHLQELLRIGLPAAGEQIAYNMSQFVIIFFITTYMGTLFVTTRIYAFNLMNFIMLGSIALAQATQILIARHVGAKEYDDAYKRCMDSLKLSILTAIVTAVGFSFVAEPLLSIFTDDETIIRNATVLIYLAIILEPGRAFNIMIITSLRAVNDLKFPLIMGIISMWGIGVVVAYVLGVHFALGLVGIWIAYILDEWFRGIAMLFRWRGRSWLYALQNRP</sequence>
<dbReference type="CDD" id="cd13134">
    <property type="entry name" value="MATE_like_8"/>
    <property type="match status" value="1"/>
</dbReference>
<dbReference type="InterPro" id="IPR048279">
    <property type="entry name" value="MdtK-like"/>
</dbReference>
<feature type="transmembrane region" description="Helical" evidence="7">
    <location>
        <begin position="245"/>
        <end position="266"/>
    </location>
</feature>
<name>A0A1Q2L3K8_9BACL</name>
<gene>
    <name evidence="8" type="ORF">B0X71_07095</name>
</gene>
<dbReference type="OrthoDB" id="9780160at2"/>
<dbReference type="PIRSF" id="PIRSF006603">
    <property type="entry name" value="DinF"/>
    <property type="match status" value="1"/>
</dbReference>
<dbReference type="GO" id="GO:0015297">
    <property type="term" value="F:antiporter activity"/>
    <property type="evidence" value="ECO:0007669"/>
    <property type="project" value="InterPro"/>
</dbReference>
<feature type="transmembrane region" description="Helical" evidence="7">
    <location>
        <begin position="39"/>
        <end position="65"/>
    </location>
</feature>
<dbReference type="KEGG" id="pmar:B0X71_07095"/>
<dbReference type="InterPro" id="IPR047135">
    <property type="entry name" value="YsiQ"/>
</dbReference>
<evidence type="ECO:0000256" key="1">
    <source>
        <dbReference type="ARBA" id="ARBA00004651"/>
    </source>
</evidence>
<keyword evidence="3" id="KW-1003">Cell membrane</keyword>
<dbReference type="Pfam" id="PF01554">
    <property type="entry name" value="MatE"/>
    <property type="match status" value="2"/>
</dbReference>
<keyword evidence="5 7" id="KW-1133">Transmembrane helix</keyword>
<dbReference type="PANTHER" id="PTHR42925">
    <property type="entry name" value="MULTIDRUG AND TOXIN EFFLUX PROTEIN MATE FAMILY"/>
    <property type="match status" value="1"/>
</dbReference>
<keyword evidence="2" id="KW-0813">Transport</keyword>
<evidence type="ECO:0000256" key="5">
    <source>
        <dbReference type="ARBA" id="ARBA00022989"/>
    </source>
</evidence>
<evidence type="ECO:0000313" key="9">
    <source>
        <dbReference type="Proteomes" id="UP000188184"/>
    </source>
</evidence>
<reference evidence="8 9" key="1">
    <citation type="submission" date="2017-02" db="EMBL/GenBank/DDBJ databases">
        <title>The complete genomic sequence of a novel cold adapted crude oil-degrading bacterium Planococcus qaidamina Y42.</title>
        <authorList>
            <person name="Yang R."/>
        </authorList>
    </citation>
    <scope>NUCLEOTIDE SEQUENCE [LARGE SCALE GENOMIC DNA]</scope>
    <source>
        <strain evidence="8 9">Y42</strain>
    </source>
</reference>
<evidence type="ECO:0000313" key="8">
    <source>
        <dbReference type="EMBL" id="AQQ55030.1"/>
    </source>
</evidence>
<evidence type="ECO:0000256" key="3">
    <source>
        <dbReference type="ARBA" id="ARBA00022475"/>
    </source>
</evidence>
<dbReference type="NCBIfam" id="TIGR00797">
    <property type="entry name" value="matE"/>
    <property type="match status" value="1"/>
</dbReference>
<dbReference type="InterPro" id="IPR002528">
    <property type="entry name" value="MATE_fam"/>
</dbReference>
<dbReference type="GO" id="GO:0005886">
    <property type="term" value="C:plasma membrane"/>
    <property type="evidence" value="ECO:0007669"/>
    <property type="project" value="UniProtKB-SubCell"/>
</dbReference>
<proteinExistence type="predicted"/>
<keyword evidence="9" id="KW-1185">Reference proteome</keyword>
<feature type="transmembrane region" description="Helical" evidence="7">
    <location>
        <begin position="152"/>
        <end position="169"/>
    </location>
</feature>
<evidence type="ECO:0000256" key="7">
    <source>
        <dbReference type="SAM" id="Phobius"/>
    </source>
</evidence>
<comment type="subcellular location">
    <subcellularLocation>
        <location evidence="1">Cell membrane</location>
        <topology evidence="1">Multi-pass membrane protein</topology>
    </subcellularLocation>
</comment>
<dbReference type="EMBL" id="CP019640">
    <property type="protein sequence ID" value="AQQ55030.1"/>
    <property type="molecule type" value="Genomic_DNA"/>
</dbReference>
<feature type="transmembrane region" description="Helical" evidence="7">
    <location>
        <begin position="310"/>
        <end position="333"/>
    </location>
</feature>
<feature type="transmembrane region" description="Helical" evidence="7">
    <location>
        <begin position="375"/>
        <end position="395"/>
    </location>
</feature>
<dbReference type="AlphaFoldDB" id="A0A1Q2L3K8"/>
<feature type="transmembrane region" description="Helical" evidence="7">
    <location>
        <begin position="345"/>
        <end position="363"/>
    </location>
</feature>
<organism evidence="8 9">
    <name type="scientific">Planococcus lenghuensis</name>
    <dbReference type="NCBI Taxonomy" id="2213202"/>
    <lineage>
        <taxon>Bacteria</taxon>
        <taxon>Bacillati</taxon>
        <taxon>Bacillota</taxon>
        <taxon>Bacilli</taxon>
        <taxon>Bacillales</taxon>
        <taxon>Caryophanaceae</taxon>
        <taxon>Planococcus</taxon>
    </lineage>
</organism>
<keyword evidence="4 7" id="KW-0812">Transmembrane</keyword>
<feature type="transmembrane region" description="Helical" evidence="7">
    <location>
        <begin position="175"/>
        <end position="201"/>
    </location>
</feature>